<evidence type="ECO:0000256" key="3">
    <source>
        <dbReference type="ARBA" id="ARBA00022764"/>
    </source>
</evidence>
<evidence type="ECO:0000313" key="6">
    <source>
        <dbReference type="Proteomes" id="UP001220964"/>
    </source>
</evidence>
<dbReference type="RefSeq" id="WP_275568150.1">
    <property type="nucleotide sequence ID" value="NZ_JARGYC010000039.1"/>
</dbReference>
<accession>A0AAE3NPZ4</accession>
<feature type="chain" id="PRO_5042144872" description="TRAP-type C4-dicarboxylate transport system, substrate-binding protein" evidence="4">
    <location>
        <begin position="25"/>
        <end position="372"/>
    </location>
</feature>
<dbReference type="AlphaFoldDB" id="A0AAE3NPZ4"/>
<dbReference type="InterPro" id="IPR018389">
    <property type="entry name" value="DctP_fam"/>
</dbReference>
<dbReference type="InterPro" id="IPR038404">
    <property type="entry name" value="TRAP_DctP_sf"/>
</dbReference>
<dbReference type="Gene3D" id="3.40.190.170">
    <property type="entry name" value="Bacterial extracellular solute-binding protein, family 7"/>
    <property type="match status" value="1"/>
</dbReference>
<evidence type="ECO:0000256" key="4">
    <source>
        <dbReference type="SAM" id="SignalP"/>
    </source>
</evidence>
<keyword evidence="6" id="KW-1185">Reference proteome</keyword>
<dbReference type="EMBL" id="JARGYC010000039">
    <property type="protein sequence ID" value="MDF0602013.1"/>
    <property type="molecule type" value="Genomic_DNA"/>
</dbReference>
<sequence>MSVRLTAATLAATTALAGAQTAAAEEYIYSSWFGTNHTANVMALGPFFEKLAEATDGEAEWKLVPGAQLASGPGTPEAVGNGLVDGGIAIAPYQPRLMAATNTIFSNSLLGKDTLAAAAAMNEAVLFGCPECREEYRDLNAVGFAGYATTPYVFMCATDVQSVDDLKGLKVRSSGGGVSISEIAGATPVSMSPGEATTALERGTLDCVLGAVSWLKSYGYQDVVETVVDSPMGTGGPPLLMFLNRDIWNGMSPEVRAAHIELAPELVASASYDAQLANDARIVEAAVADGLKITPDSAEFQAIMEEHDRRQRDRVIEEAKAAGVENPEEILDFYLASYDRWKTLLDEEGRDRETFVRLLWDEIYSKVDPEAL</sequence>
<proteinExistence type="predicted"/>
<keyword evidence="2 4" id="KW-0732">Signal</keyword>
<dbReference type="SUPFAM" id="SSF53850">
    <property type="entry name" value="Periplasmic binding protein-like II"/>
    <property type="match status" value="1"/>
</dbReference>
<reference evidence="5" key="1">
    <citation type="submission" date="2023-03" db="EMBL/GenBank/DDBJ databases">
        <title>Multiphase analysis and comparison of six strains from genera Psychromarinibacter, Lutimaribacter, and Maritimibacter, including a novel species: Psychromarinibacter sediminicola sp. nov.</title>
        <authorList>
            <person name="Wang Y.-H."/>
            <person name="Ye M.-Q."/>
            <person name="Du Z.-J."/>
        </authorList>
    </citation>
    <scope>NUCLEOTIDE SEQUENCE</scope>
    <source>
        <strain evidence="5">C21-152</strain>
    </source>
</reference>
<dbReference type="Proteomes" id="UP001220964">
    <property type="component" value="Unassembled WGS sequence"/>
</dbReference>
<keyword evidence="3" id="KW-0574">Periplasm</keyword>
<dbReference type="GO" id="GO:0042597">
    <property type="term" value="C:periplasmic space"/>
    <property type="evidence" value="ECO:0007669"/>
    <property type="project" value="UniProtKB-SubCell"/>
</dbReference>
<evidence type="ECO:0000256" key="2">
    <source>
        <dbReference type="ARBA" id="ARBA00022729"/>
    </source>
</evidence>
<evidence type="ECO:0008006" key="7">
    <source>
        <dbReference type="Google" id="ProtNLM"/>
    </source>
</evidence>
<gene>
    <name evidence="5" type="ORF">P1J78_14810</name>
</gene>
<evidence type="ECO:0000256" key="1">
    <source>
        <dbReference type="ARBA" id="ARBA00004418"/>
    </source>
</evidence>
<dbReference type="PANTHER" id="PTHR33376:SF15">
    <property type="entry name" value="BLL6794 PROTEIN"/>
    <property type="match status" value="1"/>
</dbReference>
<dbReference type="GO" id="GO:0055085">
    <property type="term" value="P:transmembrane transport"/>
    <property type="evidence" value="ECO:0007669"/>
    <property type="project" value="InterPro"/>
</dbReference>
<feature type="signal peptide" evidence="4">
    <location>
        <begin position="1"/>
        <end position="24"/>
    </location>
</feature>
<dbReference type="Pfam" id="PF03480">
    <property type="entry name" value="DctP"/>
    <property type="match status" value="1"/>
</dbReference>
<protein>
    <recommendedName>
        <fullName evidence="7">TRAP-type C4-dicarboxylate transport system, substrate-binding protein</fullName>
    </recommendedName>
</protein>
<comment type="caution">
    <text evidence="5">The sequence shown here is derived from an EMBL/GenBank/DDBJ whole genome shotgun (WGS) entry which is preliminary data.</text>
</comment>
<comment type="subcellular location">
    <subcellularLocation>
        <location evidence="1">Periplasm</location>
    </subcellularLocation>
</comment>
<evidence type="ECO:0000313" key="5">
    <source>
        <dbReference type="EMBL" id="MDF0602013.1"/>
    </source>
</evidence>
<dbReference type="PANTHER" id="PTHR33376">
    <property type="match status" value="1"/>
</dbReference>
<organism evidence="5 6">
    <name type="scientific">Psychromarinibacter sediminicola</name>
    <dbReference type="NCBI Taxonomy" id="3033385"/>
    <lineage>
        <taxon>Bacteria</taxon>
        <taxon>Pseudomonadati</taxon>
        <taxon>Pseudomonadota</taxon>
        <taxon>Alphaproteobacteria</taxon>
        <taxon>Rhodobacterales</taxon>
        <taxon>Paracoccaceae</taxon>
        <taxon>Psychromarinibacter</taxon>
    </lineage>
</organism>
<name>A0AAE3NPZ4_9RHOB</name>